<gene>
    <name evidence="1" type="ORF">LCGC14_2127400</name>
</gene>
<accession>A0A0F9E2E2</accession>
<name>A0A0F9E2E2_9ZZZZ</name>
<proteinExistence type="predicted"/>
<protein>
    <submittedName>
        <fullName evidence="1">Uncharacterized protein</fullName>
    </submittedName>
</protein>
<dbReference type="EMBL" id="LAZR01026607">
    <property type="protein sequence ID" value="KKL68198.1"/>
    <property type="molecule type" value="Genomic_DNA"/>
</dbReference>
<organism evidence="1">
    <name type="scientific">marine sediment metagenome</name>
    <dbReference type="NCBI Taxonomy" id="412755"/>
    <lineage>
        <taxon>unclassified sequences</taxon>
        <taxon>metagenomes</taxon>
        <taxon>ecological metagenomes</taxon>
    </lineage>
</organism>
<evidence type="ECO:0000313" key="1">
    <source>
        <dbReference type="EMBL" id="KKL68198.1"/>
    </source>
</evidence>
<reference evidence="1" key="1">
    <citation type="journal article" date="2015" name="Nature">
        <title>Complex archaea that bridge the gap between prokaryotes and eukaryotes.</title>
        <authorList>
            <person name="Spang A."/>
            <person name="Saw J.H."/>
            <person name="Jorgensen S.L."/>
            <person name="Zaremba-Niedzwiedzka K."/>
            <person name="Martijn J."/>
            <person name="Lind A.E."/>
            <person name="van Eijk R."/>
            <person name="Schleper C."/>
            <person name="Guy L."/>
            <person name="Ettema T.J."/>
        </authorList>
    </citation>
    <scope>NUCLEOTIDE SEQUENCE</scope>
</reference>
<sequence>MIDVKKKLKAWGLLKTRKDYEFYKSLSSLTLNEKTKSFGPSLLAEIIKIVKFQDESKIKRYIFRITGREKRILLADTYFYMREGFQKLTSECVHRIIKSCTMTGKDCDGLECPLKPFQQEL</sequence>
<dbReference type="AlphaFoldDB" id="A0A0F9E2E2"/>
<comment type="caution">
    <text evidence="1">The sequence shown here is derived from an EMBL/GenBank/DDBJ whole genome shotgun (WGS) entry which is preliminary data.</text>
</comment>